<accession>A0ABU5T936</accession>
<dbReference type="InterPro" id="IPR016181">
    <property type="entry name" value="Acyl_CoA_acyltransferase"/>
</dbReference>
<dbReference type="EC" id="2.-.-.-" evidence="2"/>
<sequence>MMSLDDIWPVLGLRLLTPALELRPLRDDDIPHYIEAARGGLTDPALAPAGHSALANAWDESPQLAENSARWIWESRLRAHPEAWTIMFGIWSHDGEFLGCQDIGAKDFPLLRTVATGSWLRHSARGRGLGAQMRAAVLLWAFDHLGAEVAETSAYDWNEPSKRVSRSLGYVPNGETRVLARPGVVDRGLNFRLAREDFKRPNWELTVEGHKAAAAFLGLANAGAQDDGGRETTAGGGA</sequence>
<dbReference type="Pfam" id="PF13302">
    <property type="entry name" value="Acetyltransf_3"/>
    <property type="match status" value="1"/>
</dbReference>
<comment type="caution">
    <text evidence="2">The sequence shown here is derived from an EMBL/GenBank/DDBJ whole genome shotgun (WGS) entry which is preliminary data.</text>
</comment>
<dbReference type="Gene3D" id="3.40.630.30">
    <property type="match status" value="1"/>
</dbReference>
<dbReference type="EMBL" id="JAYGGQ010000013">
    <property type="protein sequence ID" value="MEA5456214.1"/>
    <property type="molecule type" value="Genomic_DNA"/>
</dbReference>
<dbReference type="PROSITE" id="PS51186">
    <property type="entry name" value="GNAT"/>
    <property type="match status" value="1"/>
</dbReference>
<evidence type="ECO:0000259" key="1">
    <source>
        <dbReference type="PROSITE" id="PS51186"/>
    </source>
</evidence>
<feature type="domain" description="N-acetyltransferase" evidence="1">
    <location>
        <begin position="20"/>
        <end position="196"/>
    </location>
</feature>
<keyword evidence="2" id="KW-0808">Transferase</keyword>
<dbReference type="InterPro" id="IPR000182">
    <property type="entry name" value="GNAT_dom"/>
</dbReference>
<dbReference type="GO" id="GO:0016740">
    <property type="term" value="F:transferase activity"/>
    <property type="evidence" value="ECO:0007669"/>
    <property type="project" value="UniProtKB-KW"/>
</dbReference>
<dbReference type="SUPFAM" id="SSF55729">
    <property type="entry name" value="Acyl-CoA N-acyltransferases (Nat)"/>
    <property type="match status" value="1"/>
</dbReference>
<name>A0ABU5T936_9MICC</name>
<evidence type="ECO:0000313" key="2">
    <source>
        <dbReference type="EMBL" id="MEA5456214.1"/>
    </source>
</evidence>
<reference evidence="2 3" key="1">
    <citation type="submission" date="2023-12" db="EMBL/GenBank/DDBJ databases">
        <title>Sinomonas terricola sp. nov, isolated from litchi orchard soil in Guangdong, PR China.</title>
        <authorList>
            <person name="Jiaxin W."/>
            <person name="Yang Z."/>
            <person name="Honghui Z."/>
        </authorList>
    </citation>
    <scope>NUCLEOTIDE SEQUENCE [LARGE SCALE GENOMIC DNA]</scope>
    <source>
        <strain evidence="2 3">JGH33</strain>
    </source>
</reference>
<gene>
    <name evidence="2" type="ORF">SPF06_15870</name>
</gene>
<dbReference type="RefSeq" id="WP_323280106.1">
    <property type="nucleotide sequence ID" value="NZ_JAYGGQ010000013.1"/>
</dbReference>
<evidence type="ECO:0000313" key="3">
    <source>
        <dbReference type="Proteomes" id="UP001304769"/>
    </source>
</evidence>
<dbReference type="Proteomes" id="UP001304769">
    <property type="component" value="Unassembled WGS sequence"/>
</dbReference>
<keyword evidence="3" id="KW-1185">Reference proteome</keyword>
<organism evidence="2 3">
    <name type="scientific">Sinomonas terricola</name>
    <dbReference type="NCBI Taxonomy" id="3110330"/>
    <lineage>
        <taxon>Bacteria</taxon>
        <taxon>Bacillati</taxon>
        <taxon>Actinomycetota</taxon>
        <taxon>Actinomycetes</taxon>
        <taxon>Micrococcales</taxon>
        <taxon>Micrococcaceae</taxon>
        <taxon>Sinomonas</taxon>
    </lineage>
</organism>
<proteinExistence type="predicted"/>
<protein>
    <submittedName>
        <fullName evidence="2">GNAT family protein</fullName>
        <ecNumber evidence="2">2.-.-.-</ecNumber>
    </submittedName>
</protein>